<keyword evidence="1" id="KW-1133">Transmembrane helix</keyword>
<dbReference type="AlphaFoldDB" id="A0A3B0W0N6"/>
<sequence length="723" mass="81499">MAHMFNLKGMLLIALFAAVFVSGCDNGKQASSQAPVLREATAYELDAQRTAWLRNHLPNETVGYMNIPTPWNYLFDAKADAMHAVQQLPAHMAQVEKIKQGAKDNYFQYIPAEYQGLTALLLEHTQTSLEVAMINNSPSTLLPTVAVGTRLKNLSSVELVAQFNTLMQSVDPSMALEQVDENPMWSFKVNKFPAFLQYDEDNGQLLIYGGMDASQQKMTDLWSQKSGDQLAQIQSISQQADPSGLNMKMWMATAKMYQMGKAFLPPEQQQMITEFGLDQMDYIWLGAESNQGQSALALHVVMAETGWRLMMPRASEWFDVNMAGKPRSVIQLTLPTADQVKQVVEKYDLASKLTDQDREDMKIWQEISAEVGFDFYDVLNAYHQQIIWVKDQSGSWFAMKTKDAKLRADMEKSFEEYFNIESTSNTLDGVEIMQAHFSIYEKLFASQKDLPADAAKIQQFLGIFKEHMYWYEEGDVIYMSQVPQVLAMKKQHANQLSLASWLQQNQGGDWNSAIFAYGKDIKHMPQDLYHFYLLLLQGLGDLAQVEVDLFALPTAKQLNLPESGRINLVLSADAEKVSFKFGYEYSVLEPILSAEGGFITLAVVGILAAYAIPAYRDYTVRAKIGEQLAMAGVLKVAVSERIIADGIFDDETFKGIQDEVSIEGFNYFVDEETGLIVINMDGVDSVFSSDDELYLEPLIEEGNVDWICYSSFKESYLPPSCRY</sequence>
<evidence type="ECO:0000313" key="2">
    <source>
        <dbReference type="EMBL" id="VAW44287.1"/>
    </source>
</evidence>
<dbReference type="Pfam" id="PF00114">
    <property type="entry name" value="Pilin"/>
    <property type="match status" value="1"/>
</dbReference>
<reference evidence="2" key="1">
    <citation type="submission" date="2018-06" db="EMBL/GenBank/DDBJ databases">
        <authorList>
            <person name="Zhirakovskaya E."/>
        </authorList>
    </citation>
    <scope>NUCLEOTIDE SEQUENCE</scope>
</reference>
<name>A0A3B0W0N6_9ZZZZ</name>
<keyword evidence="1" id="KW-0472">Membrane</keyword>
<feature type="transmembrane region" description="Helical" evidence="1">
    <location>
        <begin position="596"/>
        <end position="615"/>
    </location>
</feature>
<gene>
    <name evidence="2" type="ORF">MNBD_GAMMA02-170</name>
</gene>
<protein>
    <submittedName>
        <fullName evidence="2">Uncharacterized protein</fullName>
    </submittedName>
</protein>
<organism evidence="2">
    <name type="scientific">hydrothermal vent metagenome</name>
    <dbReference type="NCBI Taxonomy" id="652676"/>
    <lineage>
        <taxon>unclassified sequences</taxon>
        <taxon>metagenomes</taxon>
        <taxon>ecological metagenomes</taxon>
    </lineage>
</organism>
<accession>A0A3B0W0N6</accession>
<proteinExistence type="predicted"/>
<dbReference type="InterPro" id="IPR001082">
    <property type="entry name" value="Pilin"/>
</dbReference>
<dbReference type="GO" id="GO:0007155">
    <property type="term" value="P:cell adhesion"/>
    <property type="evidence" value="ECO:0007669"/>
    <property type="project" value="InterPro"/>
</dbReference>
<dbReference type="SUPFAM" id="SSF54523">
    <property type="entry name" value="Pili subunits"/>
    <property type="match status" value="1"/>
</dbReference>
<keyword evidence="1" id="KW-0812">Transmembrane</keyword>
<dbReference type="Gene3D" id="3.30.700.10">
    <property type="entry name" value="Glycoprotein, Type 4 Pilin"/>
    <property type="match status" value="1"/>
</dbReference>
<dbReference type="EMBL" id="UOFA01000103">
    <property type="protein sequence ID" value="VAW44287.1"/>
    <property type="molecule type" value="Genomic_DNA"/>
</dbReference>
<evidence type="ECO:0000256" key="1">
    <source>
        <dbReference type="SAM" id="Phobius"/>
    </source>
</evidence>
<dbReference type="GO" id="GO:0009289">
    <property type="term" value="C:pilus"/>
    <property type="evidence" value="ECO:0007669"/>
    <property type="project" value="InterPro"/>
</dbReference>
<dbReference type="InterPro" id="IPR045584">
    <property type="entry name" value="Pilin-like"/>
</dbReference>